<gene>
    <name evidence="2" type="ORF">ACFQZI_19525</name>
</gene>
<dbReference type="RefSeq" id="WP_377145510.1">
    <property type="nucleotide sequence ID" value="NZ_JBHTIA010000013.1"/>
</dbReference>
<evidence type="ECO:0000313" key="2">
    <source>
        <dbReference type="EMBL" id="MFD0767057.1"/>
    </source>
</evidence>
<name>A0ABW2ZLP5_9SPHI</name>
<evidence type="ECO:0000256" key="1">
    <source>
        <dbReference type="SAM" id="SignalP"/>
    </source>
</evidence>
<protein>
    <recommendedName>
        <fullName evidence="4">DUF4251 domain-containing protein</fullName>
    </recommendedName>
</protein>
<accession>A0ABW2ZLP5</accession>
<comment type="caution">
    <text evidence="2">The sequence shown here is derived from an EMBL/GenBank/DDBJ whole genome shotgun (WGS) entry which is preliminary data.</text>
</comment>
<reference evidence="3" key="1">
    <citation type="journal article" date="2019" name="Int. J. Syst. Evol. Microbiol.">
        <title>The Global Catalogue of Microorganisms (GCM) 10K type strain sequencing project: providing services to taxonomists for standard genome sequencing and annotation.</title>
        <authorList>
            <consortium name="The Broad Institute Genomics Platform"/>
            <consortium name="The Broad Institute Genome Sequencing Center for Infectious Disease"/>
            <person name="Wu L."/>
            <person name="Ma J."/>
        </authorList>
    </citation>
    <scope>NUCLEOTIDE SEQUENCE [LARGE SCALE GENOMIC DNA]</scope>
    <source>
        <strain evidence="3">CCUG 60742</strain>
    </source>
</reference>
<proteinExistence type="predicted"/>
<sequence>MHCFKRYILFLFIIPFTVVAQDTTLVKKQATRFAKASFNGDYKTVIDLTYPKLVEYSGGRDTMQKLISSRIEGLKKQGVIAFDGYVDSPGKIHDAGGQLHCIIPEVITMKVFNGRYVNRTYLLAISDNNGKNWTFMDVGKMPLSLLQRLVPKYNLGLNIPSAGKPMFFADKL</sequence>
<keyword evidence="1" id="KW-0732">Signal</keyword>
<evidence type="ECO:0008006" key="4">
    <source>
        <dbReference type="Google" id="ProtNLM"/>
    </source>
</evidence>
<keyword evidence="3" id="KW-1185">Reference proteome</keyword>
<dbReference type="EMBL" id="JBHTIA010000013">
    <property type="protein sequence ID" value="MFD0767057.1"/>
    <property type="molecule type" value="Genomic_DNA"/>
</dbReference>
<organism evidence="2 3">
    <name type="scientific">Mucilaginibacter lutimaris</name>
    <dbReference type="NCBI Taxonomy" id="931629"/>
    <lineage>
        <taxon>Bacteria</taxon>
        <taxon>Pseudomonadati</taxon>
        <taxon>Bacteroidota</taxon>
        <taxon>Sphingobacteriia</taxon>
        <taxon>Sphingobacteriales</taxon>
        <taxon>Sphingobacteriaceae</taxon>
        <taxon>Mucilaginibacter</taxon>
    </lineage>
</organism>
<dbReference type="Proteomes" id="UP001597073">
    <property type="component" value="Unassembled WGS sequence"/>
</dbReference>
<evidence type="ECO:0000313" key="3">
    <source>
        <dbReference type="Proteomes" id="UP001597073"/>
    </source>
</evidence>
<feature type="signal peptide" evidence="1">
    <location>
        <begin position="1"/>
        <end position="20"/>
    </location>
</feature>
<feature type="chain" id="PRO_5046125568" description="DUF4251 domain-containing protein" evidence="1">
    <location>
        <begin position="21"/>
        <end position="172"/>
    </location>
</feature>